<name>A0AAW1HLL7_SAPOF</name>
<feature type="chain" id="PRO_5043620756" description="Wall-associated receptor kinase galacturonan-binding domain-containing protein" evidence="3">
    <location>
        <begin position="27"/>
        <end position="168"/>
    </location>
</feature>
<evidence type="ECO:0000256" key="2">
    <source>
        <dbReference type="ARBA" id="ARBA00022729"/>
    </source>
</evidence>
<gene>
    <name evidence="5" type="ORF">RND81_11G132100</name>
</gene>
<dbReference type="EMBL" id="JBDFQZ010000011">
    <property type="protein sequence ID" value="KAK9677271.1"/>
    <property type="molecule type" value="Genomic_DNA"/>
</dbReference>
<dbReference type="GO" id="GO:0030247">
    <property type="term" value="F:polysaccharide binding"/>
    <property type="evidence" value="ECO:0007669"/>
    <property type="project" value="InterPro"/>
</dbReference>
<evidence type="ECO:0000256" key="3">
    <source>
        <dbReference type="SAM" id="SignalP"/>
    </source>
</evidence>
<organism evidence="5 6">
    <name type="scientific">Saponaria officinalis</name>
    <name type="common">Common soapwort</name>
    <name type="synonym">Lychnis saponaria</name>
    <dbReference type="NCBI Taxonomy" id="3572"/>
    <lineage>
        <taxon>Eukaryota</taxon>
        <taxon>Viridiplantae</taxon>
        <taxon>Streptophyta</taxon>
        <taxon>Embryophyta</taxon>
        <taxon>Tracheophyta</taxon>
        <taxon>Spermatophyta</taxon>
        <taxon>Magnoliopsida</taxon>
        <taxon>eudicotyledons</taxon>
        <taxon>Gunneridae</taxon>
        <taxon>Pentapetalae</taxon>
        <taxon>Caryophyllales</taxon>
        <taxon>Caryophyllaceae</taxon>
        <taxon>Caryophylleae</taxon>
        <taxon>Saponaria</taxon>
    </lineage>
</organism>
<dbReference type="PANTHER" id="PTHR33138">
    <property type="entry name" value="OS01G0690200 PROTEIN"/>
    <property type="match status" value="1"/>
</dbReference>
<dbReference type="GO" id="GO:0016020">
    <property type="term" value="C:membrane"/>
    <property type="evidence" value="ECO:0007669"/>
    <property type="project" value="UniProtKB-SubCell"/>
</dbReference>
<keyword evidence="6" id="KW-1185">Reference proteome</keyword>
<reference evidence="5" key="1">
    <citation type="submission" date="2024-03" db="EMBL/GenBank/DDBJ databases">
        <title>WGS assembly of Saponaria officinalis var. Norfolk2.</title>
        <authorList>
            <person name="Jenkins J."/>
            <person name="Shu S."/>
            <person name="Grimwood J."/>
            <person name="Barry K."/>
            <person name="Goodstein D."/>
            <person name="Schmutz J."/>
            <person name="Leebens-Mack J."/>
            <person name="Osbourn A."/>
        </authorList>
    </citation>
    <scope>NUCLEOTIDE SEQUENCE [LARGE SCALE GENOMIC DNA]</scope>
    <source>
        <strain evidence="5">JIC</strain>
    </source>
</reference>
<dbReference type="AlphaFoldDB" id="A0AAW1HLL7"/>
<dbReference type="InterPro" id="IPR025287">
    <property type="entry name" value="WAK_GUB"/>
</dbReference>
<comment type="caution">
    <text evidence="5">The sequence shown here is derived from an EMBL/GenBank/DDBJ whole genome shotgun (WGS) entry which is preliminary data.</text>
</comment>
<proteinExistence type="predicted"/>
<evidence type="ECO:0000259" key="4">
    <source>
        <dbReference type="Pfam" id="PF13947"/>
    </source>
</evidence>
<feature type="domain" description="Wall-associated receptor kinase galacturonan-binding" evidence="4">
    <location>
        <begin position="35"/>
        <end position="98"/>
    </location>
</feature>
<feature type="signal peptide" evidence="3">
    <location>
        <begin position="1"/>
        <end position="26"/>
    </location>
</feature>
<keyword evidence="2 3" id="KW-0732">Signal</keyword>
<evidence type="ECO:0000256" key="1">
    <source>
        <dbReference type="ARBA" id="ARBA00004167"/>
    </source>
</evidence>
<sequence length="168" mass="18922">MFSFVSSVHFLTITTLVAFLVLPSSTVVDDRYGTCTSVLLSCGNNVSRAGYPFWGDGRPRYCGLPALQFQCRHREIGDHPTLTIESKDETPYHVLSMKHFGSECFKTFLALPSTRILVTSSRLAQVWRTLNFSTSARVTLMHIISTVQFRVIRVALNIRLIMCLTCLL</sequence>
<dbReference type="Proteomes" id="UP001443914">
    <property type="component" value="Unassembled WGS sequence"/>
</dbReference>
<dbReference type="PANTHER" id="PTHR33138:SF11">
    <property type="entry name" value="KINASE-LIKE PROTEIN"/>
    <property type="match status" value="1"/>
</dbReference>
<protein>
    <recommendedName>
        <fullName evidence="4">Wall-associated receptor kinase galacturonan-binding domain-containing protein</fullName>
    </recommendedName>
</protein>
<evidence type="ECO:0000313" key="6">
    <source>
        <dbReference type="Proteomes" id="UP001443914"/>
    </source>
</evidence>
<accession>A0AAW1HLL7</accession>
<dbReference type="Pfam" id="PF13947">
    <property type="entry name" value="GUB_WAK_bind"/>
    <property type="match status" value="1"/>
</dbReference>
<evidence type="ECO:0000313" key="5">
    <source>
        <dbReference type="EMBL" id="KAK9677271.1"/>
    </source>
</evidence>
<comment type="subcellular location">
    <subcellularLocation>
        <location evidence="1">Membrane</location>
        <topology evidence="1">Single-pass membrane protein</topology>
    </subcellularLocation>
</comment>